<evidence type="ECO:0000313" key="3">
    <source>
        <dbReference type="Proteomes" id="UP000266483"/>
    </source>
</evidence>
<feature type="transmembrane region" description="Helical" evidence="1">
    <location>
        <begin position="108"/>
        <end position="126"/>
    </location>
</feature>
<accession>A0ABX9MS99</accession>
<feature type="transmembrane region" description="Helical" evidence="1">
    <location>
        <begin position="188"/>
        <end position="208"/>
    </location>
</feature>
<proteinExistence type="predicted"/>
<protein>
    <submittedName>
        <fullName evidence="2">Benzoate transporter</fullName>
    </submittedName>
</protein>
<sequence>MSDDGCAKQSKGSGLAGYLPDRHTFSNSITAYLFCTTGPLAILVAAGQAGGLSESDMSSWIFGGYGIAGLITLWICWRYRQPLVIAWTIPGALLLPPALSHLSFAEVIGAYWVTGIVIAILGWSGLIGRVMRAIPMPIVMGMVAGVFLPLGIQVITAFTDNAFLAGATLFIFLLFTLVPALGRYIPPVLAAIIAGGITAWAIGAMTPIPETTQIFARPTLYIPSFSIQAMLELVIPLMVTVLGIQNAQGIAILKNAGYEAPVKTITTTTGWGSILLALTGSVPACLTGPVNGIIVSGGDPKKHWIGAMIVGLLMIVFALFAPLATAFALALPLSLIGLIGGLAMMRVLQTTFQTAFRGECPLGALVSFVVSVAGVPIFNIGAPFWGLVFAVITSWLLERDSLRRLMNPNNS</sequence>
<dbReference type="Pfam" id="PF03594">
    <property type="entry name" value="BenE"/>
    <property type="match status" value="1"/>
</dbReference>
<feature type="transmembrane region" description="Helical" evidence="1">
    <location>
        <begin position="84"/>
        <end position="102"/>
    </location>
</feature>
<dbReference type="Proteomes" id="UP000266483">
    <property type="component" value="Unassembled WGS sequence"/>
</dbReference>
<feature type="transmembrane region" description="Helical" evidence="1">
    <location>
        <begin position="220"/>
        <end position="244"/>
    </location>
</feature>
<feature type="transmembrane region" description="Helical" evidence="1">
    <location>
        <begin position="57"/>
        <end position="77"/>
    </location>
</feature>
<evidence type="ECO:0000313" key="2">
    <source>
        <dbReference type="EMBL" id="RII81714.1"/>
    </source>
</evidence>
<reference evidence="2 3" key="1">
    <citation type="submission" date="2017-08" db="EMBL/GenBank/DDBJ databases">
        <title>Pusillimonas indicus sp. nov., a member of the family Alcaligenaceae isolated from surface seawater.</title>
        <authorList>
            <person name="Li J."/>
        </authorList>
    </citation>
    <scope>NUCLEOTIDE SEQUENCE [LARGE SCALE GENOMIC DNA]</scope>
    <source>
        <strain evidence="2 3">17-4A</strain>
    </source>
</reference>
<keyword evidence="1" id="KW-1133">Transmembrane helix</keyword>
<feature type="transmembrane region" description="Helical" evidence="1">
    <location>
        <begin position="304"/>
        <end position="321"/>
    </location>
</feature>
<evidence type="ECO:0000256" key="1">
    <source>
        <dbReference type="SAM" id="Phobius"/>
    </source>
</evidence>
<dbReference type="PANTHER" id="PTHR30199">
    <property type="entry name" value="MFS FAMILY TRANSPORTER, PREDICTED SUBSTRATE BENZOATE"/>
    <property type="match status" value="1"/>
</dbReference>
<dbReference type="InterPro" id="IPR004711">
    <property type="entry name" value="Benzoate_Transporter"/>
</dbReference>
<feature type="transmembrane region" description="Helical" evidence="1">
    <location>
        <begin position="327"/>
        <end position="348"/>
    </location>
</feature>
<dbReference type="RefSeq" id="WP_119443115.1">
    <property type="nucleotide sequence ID" value="NZ_CP170494.1"/>
</dbReference>
<feature type="transmembrane region" description="Helical" evidence="1">
    <location>
        <begin position="384"/>
        <end position="402"/>
    </location>
</feature>
<gene>
    <name evidence="2" type="ORF">CJO09_15160</name>
</gene>
<dbReference type="EMBL" id="NQOU01000010">
    <property type="protein sequence ID" value="RII81714.1"/>
    <property type="molecule type" value="Genomic_DNA"/>
</dbReference>
<feature type="transmembrane region" description="Helical" evidence="1">
    <location>
        <begin position="162"/>
        <end position="181"/>
    </location>
</feature>
<name>A0ABX9MS99_9BURK</name>
<keyword evidence="3" id="KW-1185">Reference proteome</keyword>
<feature type="transmembrane region" description="Helical" evidence="1">
    <location>
        <begin position="29"/>
        <end position="51"/>
    </location>
</feature>
<keyword evidence="1" id="KW-0812">Transmembrane</keyword>
<dbReference type="PANTHER" id="PTHR30199:SF0">
    <property type="entry name" value="INNER MEMBRANE PROTEIN YDCO"/>
    <property type="match status" value="1"/>
</dbReference>
<organism evidence="2 3">
    <name type="scientific">Neopusillimonas maritima</name>
    <dbReference type="NCBI Taxonomy" id="2026239"/>
    <lineage>
        <taxon>Bacteria</taxon>
        <taxon>Pseudomonadati</taxon>
        <taxon>Pseudomonadota</taxon>
        <taxon>Betaproteobacteria</taxon>
        <taxon>Burkholderiales</taxon>
        <taxon>Alcaligenaceae</taxon>
        <taxon>Neopusillimonas</taxon>
    </lineage>
</organism>
<feature type="transmembrane region" description="Helical" evidence="1">
    <location>
        <begin position="138"/>
        <end position="156"/>
    </location>
</feature>
<keyword evidence="1" id="KW-0472">Membrane</keyword>
<comment type="caution">
    <text evidence="2">The sequence shown here is derived from an EMBL/GenBank/DDBJ whole genome shotgun (WGS) entry which is preliminary data.</text>
</comment>